<dbReference type="Proteomes" id="UP000332933">
    <property type="component" value="Unassembled WGS sequence"/>
</dbReference>
<feature type="transmembrane region" description="Helical" evidence="1">
    <location>
        <begin position="916"/>
        <end position="936"/>
    </location>
</feature>
<feature type="transmembrane region" description="Helical" evidence="1">
    <location>
        <begin position="1549"/>
        <end position="1569"/>
    </location>
</feature>
<sequence length="1782" mass="199608">MPGVVPLFRAPDLVLSSLVRPALTWLSSHRTSVSAFFGFGYLLFSLACSIWYVALLDPSLANSLFWASYNASDYQIFLTDLVNLNLQTTRQGSVKMLDATLQYSGQAVQSTFQANYARRVLYSEMLTLSLAIRTIRATSTSHAVSFYAQYCWVDFDKRWELAHTATRATRCLALYQGNAANYMETLVRNTDWTGFLAANSHTWPIAMELALAATREGFQWLADRPSACQQLSVDDEVSFLGTKNVTRYQIQWQNEYQMTLTESIAIVNALGARLDTPLKTMTHAWGPWTSSNLFWNFRNDLVTFASLNMSLVRSASNFYETQGVTVAMLYGLDDLNGNFAQQIGVLYNQIGPFGSVDSFFVVPPSSHGQLYATFMATLDSMLNENATALQTFRKMDGISLTPFPPAFSGPDMAYYGGNLLCLFNPPTPYPQTMIAFDDSCTQQLPFTILASNIALLFALFASGATNAISICSLQGANNDCLQSLHQVQQMLVQFALNNVTPLRALKTQAAIDTPSIQWTQYAQDATGNWLLLQQPLLDSDTNWSFYGWLAIFDWMEGTREVIRLEGDASTIVVISEVCPVFSLPTGTTSQQSGPRMFFSLVVYTSIMCICISLVLAIYAILARFQIAGENLFAFNRVAGVIWVGRPLLVLRGLTAILVLSTSQTQLVSELGYTKFISSPRSVWETMIIAGETTWLTYCANDAFIIFNTGLTKVAAPVASFFTWTTILILETKSPIKLVAVLDRGCDTGTSDFEVLYCQSGQVIVGEWNRIVVLLLINWAWITFSYILAVASKRRGRLITKAPLIIHGTAAAFLYIQELEDDDLWQLDHAACVLSGLLPFWSRGGKYLFDVKLWIVLENRRLSKCPENDEGVTSMRRPKFSSPKLCRVNGWTLTDETCPPESIIIVQHRTLWKRMTLICSFMYILASSAASISYIVVSKVNFANDFFWATFNQTGHHVAIADWFNQQLALNRKMSNVRLDEPRWGTLDTNYTDSNLEIQASPWYGVTLAFGQLSALQFTIQGLRHTDGCLIPWIFTQYCWVDFGRNWQMANSIRRQSRCLADMSNGALYLESVLRNMDWEAFNTCWGQSFDIGFRNELQSSLIGQSWLSTVQGNTNSVDDEIKFWQNSGIMSFVVQWQNFKMPGLINTYKIENALGVQYPMTLSHSNGSFTLGTQTSFKMYWTFASDLWAISQNSTFLGGKSLIQSSSSFAFVNQSLFNILVQNMTLNLPLYEAFQLVQSQIGPFGSIDMRNILCPASVKQVVATGIDLFQTITTQNADAATEYMKISRLILLSHFAFPTLWLDDSQWLSFGGSILCQDFGGGTLAQGPLQYTSRFVQCDQAVSTAMKPSKFVVLIAAAVAGVNSTNLGSICVHDTKPTVCLRTYLSQSMQFIETFDPLNDVANLRQMGAMAANDVRRLKISLFQYVKPNATAPLQMLSSVFFDPSDPTFDFWSWLHVIEWATGLREAVSFQGDVGSLNVISEWTLPITQQIQRGELPTTFSTYALGGVFYITGNMLVITILIAMAILLSRGRIEGTNVFELNRVAGIVWVGRAMLFLRGITALCLLSTATLELQLQTNVSNFHVSVSPWYKTILGAGETGWIVYILHDILMVWTREYTLWYATASSILAWSIVAILTLVQPVIHHVTIDPHCQIDQMDFQVVCQSGVVFIGQLNRLYWVLAIIGVCIVVSYIYVRVAKLRVQEDENKSLLLSSGAKYLFDRTEWIHGGVYFIDPASAILNGLLTFHWRDRIHVIDIKLWRGFSIDADEGLPSRLQYSLPLRE</sequence>
<keyword evidence="1" id="KW-0472">Membrane</keyword>
<evidence type="ECO:0000313" key="2">
    <source>
        <dbReference type="EMBL" id="KAF0691140.1"/>
    </source>
</evidence>
<keyword evidence="1" id="KW-1133">Transmembrane helix</keyword>
<keyword evidence="4" id="KW-1185">Reference proteome</keyword>
<keyword evidence="1" id="KW-0812">Transmembrane</keyword>
<feature type="transmembrane region" description="Helical" evidence="1">
    <location>
        <begin position="596"/>
        <end position="621"/>
    </location>
</feature>
<protein>
    <submittedName>
        <fullName evidence="3">Aste57867_17564 protein</fullName>
    </submittedName>
</protein>
<name>A0A485L9Q5_9STRA</name>
<gene>
    <name evidence="3" type="primary">Aste57867_17564</name>
    <name evidence="2" type="ORF">As57867_017504</name>
    <name evidence="3" type="ORF">ASTE57867_17564</name>
</gene>
<feature type="transmembrane region" description="Helical" evidence="1">
    <location>
        <begin position="770"/>
        <end position="790"/>
    </location>
</feature>
<evidence type="ECO:0000313" key="3">
    <source>
        <dbReference type="EMBL" id="VFT94315.1"/>
    </source>
</evidence>
<reference evidence="3 4" key="1">
    <citation type="submission" date="2019-03" db="EMBL/GenBank/DDBJ databases">
        <authorList>
            <person name="Gaulin E."/>
            <person name="Dumas B."/>
        </authorList>
    </citation>
    <scope>NUCLEOTIDE SEQUENCE [LARGE SCALE GENOMIC DNA]</scope>
    <source>
        <strain evidence="3">CBS 568.67</strain>
    </source>
</reference>
<dbReference type="EMBL" id="VJMH01006197">
    <property type="protein sequence ID" value="KAF0691140.1"/>
    <property type="molecule type" value="Genomic_DNA"/>
</dbReference>
<dbReference type="EMBL" id="CAADRA010006218">
    <property type="protein sequence ID" value="VFT94315.1"/>
    <property type="molecule type" value="Genomic_DNA"/>
</dbReference>
<evidence type="ECO:0000256" key="1">
    <source>
        <dbReference type="SAM" id="Phobius"/>
    </source>
</evidence>
<evidence type="ECO:0000313" key="4">
    <source>
        <dbReference type="Proteomes" id="UP000332933"/>
    </source>
</evidence>
<feature type="transmembrane region" description="Helical" evidence="1">
    <location>
        <begin position="1676"/>
        <end position="1694"/>
    </location>
</feature>
<feature type="transmembrane region" description="Helical" evidence="1">
    <location>
        <begin position="1589"/>
        <end position="1607"/>
    </location>
</feature>
<proteinExistence type="predicted"/>
<organism evidence="3 4">
    <name type="scientific">Aphanomyces stellatus</name>
    <dbReference type="NCBI Taxonomy" id="120398"/>
    <lineage>
        <taxon>Eukaryota</taxon>
        <taxon>Sar</taxon>
        <taxon>Stramenopiles</taxon>
        <taxon>Oomycota</taxon>
        <taxon>Saprolegniomycetes</taxon>
        <taxon>Saprolegniales</taxon>
        <taxon>Verrucalvaceae</taxon>
        <taxon>Aphanomyces</taxon>
    </lineage>
</organism>
<reference evidence="2" key="2">
    <citation type="submission" date="2019-06" db="EMBL/GenBank/DDBJ databases">
        <title>Genomics analysis of Aphanomyces spp. identifies a new class of oomycete effector associated with host adaptation.</title>
        <authorList>
            <person name="Gaulin E."/>
        </authorList>
    </citation>
    <scope>NUCLEOTIDE SEQUENCE</scope>
    <source>
        <strain evidence="2">CBS 578.67</strain>
    </source>
</reference>
<feature type="transmembrane region" description="Helical" evidence="1">
    <location>
        <begin position="33"/>
        <end position="54"/>
    </location>
</feature>
<accession>A0A485L9Q5</accession>
<feature type="transmembrane region" description="Helical" evidence="1">
    <location>
        <begin position="1503"/>
        <end position="1528"/>
    </location>
</feature>
<feature type="transmembrane region" description="Helical" evidence="1">
    <location>
        <begin position="1619"/>
        <end position="1639"/>
    </location>
</feature>
<dbReference type="OrthoDB" id="79231at2759"/>